<organism evidence="1 2">
    <name type="scientific">Chamaesiphon minutus (strain ATCC 27169 / PCC 6605)</name>
    <dbReference type="NCBI Taxonomy" id="1173020"/>
    <lineage>
        <taxon>Bacteria</taxon>
        <taxon>Bacillati</taxon>
        <taxon>Cyanobacteriota</taxon>
        <taxon>Cyanophyceae</taxon>
        <taxon>Gomontiellales</taxon>
        <taxon>Chamaesiphonaceae</taxon>
        <taxon>Chamaesiphon</taxon>
    </lineage>
</organism>
<evidence type="ECO:0000313" key="2">
    <source>
        <dbReference type="Proteomes" id="UP000010366"/>
    </source>
</evidence>
<dbReference type="EMBL" id="CP003600">
    <property type="protein sequence ID" value="AFY96505.1"/>
    <property type="molecule type" value="Genomic_DNA"/>
</dbReference>
<protein>
    <submittedName>
        <fullName evidence="1">Uncharacterized protein</fullName>
    </submittedName>
</protein>
<dbReference type="AlphaFoldDB" id="K9UNV1"/>
<dbReference type="HOGENOM" id="CLU_3372814_0_0_3"/>
<accession>K9UNV1</accession>
<dbReference type="KEGG" id="cmp:Cha6605_5636"/>
<keyword evidence="2" id="KW-1185">Reference proteome</keyword>
<evidence type="ECO:0000313" key="1">
    <source>
        <dbReference type="EMBL" id="AFY96505.1"/>
    </source>
</evidence>
<dbReference type="STRING" id="1173020.Cha6605_5636"/>
<name>K9UNV1_CHAP6</name>
<sequence>MVYTQNNFAKIAMSVWISPLVRRLGAIETTSKRD</sequence>
<proteinExistence type="predicted"/>
<reference evidence="1 2" key="1">
    <citation type="submission" date="2012-05" db="EMBL/GenBank/DDBJ databases">
        <title>Finished chromosome of genome of Chamaesiphon sp. PCC 6605.</title>
        <authorList>
            <consortium name="US DOE Joint Genome Institute"/>
            <person name="Gugger M."/>
            <person name="Coursin T."/>
            <person name="Rippka R."/>
            <person name="Tandeau De Marsac N."/>
            <person name="Huntemann M."/>
            <person name="Wei C.-L."/>
            <person name="Han J."/>
            <person name="Detter J.C."/>
            <person name="Han C."/>
            <person name="Tapia R."/>
            <person name="Chen A."/>
            <person name="Kyrpides N."/>
            <person name="Mavromatis K."/>
            <person name="Markowitz V."/>
            <person name="Szeto E."/>
            <person name="Ivanova N."/>
            <person name="Pagani I."/>
            <person name="Pati A."/>
            <person name="Goodwin L."/>
            <person name="Nordberg H.P."/>
            <person name="Cantor M.N."/>
            <person name="Hua S.X."/>
            <person name="Woyke T."/>
            <person name="Kerfeld C.A."/>
        </authorList>
    </citation>
    <scope>NUCLEOTIDE SEQUENCE [LARGE SCALE GENOMIC DNA]</scope>
    <source>
        <strain evidence="2">ATCC 27169 / PCC 6605</strain>
    </source>
</reference>
<gene>
    <name evidence="1" type="ORF">Cha6605_5636</name>
</gene>
<dbReference type="Proteomes" id="UP000010366">
    <property type="component" value="Chromosome"/>
</dbReference>